<dbReference type="Proteomes" id="UP000184073">
    <property type="component" value="Unassembled WGS sequence"/>
</dbReference>
<dbReference type="GeneID" id="63728223"/>
<gene>
    <name evidence="1" type="ORF">ASPVEDRAFT_42938</name>
</gene>
<sequence>MGPEKLILTYESALVIVCLVLALHAYPDTCRTILWQYGGSEGWNSNPQDRIYFYANYRDPPPIPKIWSEEITESNLAISAVSTVTWIIRVVLLRYQPGSSRWILAAFDMLLVALWAISVHAQLSSDLSDAEHPSAWPWYLVHACGGLDHQERGCCTLARWFLAASSNTLALYMGRFGWCVLSLFRGNEAEVAKPPLAFRRVE</sequence>
<evidence type="ECO:0000313" key="1">
    <source>
        <dbReference type="EMBL" id="OJJ03480.1"/>
    </source>
</evidence>
<accession>A0A1L9PPN5</accession>
<evidence type="ECO:0008006" key="3">
    <source>
        <dbReference type="Google" id="ProtNLM"/>
    </source>
</evidence>
<keyword evidence="2" id="KW-1185">Reference proteome</keyword>
<name>A0A1L9PPN5_ASPVE</name>
<protein>
    <recommendedName>
        <fullName evidence="3">MARVEL domain-containing protein</fullName>
    </recommendedName>
</protein>
<evidence type="ECO:0000313" key="2">
    <source>
        <dbReference type="Proteomes" id="UP000184073"/>
    </source>
</evidence>
<dbReference type="AlphaFoldDB" id="A0A1L9PPN5"/>
<dbReference type="OrthoDB" id="5352400at2759"/>
<proteinExistence type="predicted"/>
<dbReference type="RefSeq" id="XP_040669242.1">
    <property type="nucleotide sequence ID" value="XM_040812712.1"/>
</dbReference>
<dbReference type="VEuPathDB" id="FungiDB:ASPVEDRAFT_42938"/>
<dbReference type="EMBL" id="KV878130">
    <property type="protein sequence ID" value="OJJ03480.1"/>
    <property type="molecule type" value="Genomic_DNA"/>
</dbReference>
<reference evidence="2" key="1">
    <citation type="journal article" date="2017" name="Genome Biol.">
        <title>Comparative genomics reveals high biological diversity and specific adaptations in the industrially and medically important fungal genus Aspergillus.</title>
        <authorList>
            <person name="de Vries R.P."/>
            <person name="Riley R."/>
            <person name="Wiebenga A."/>
            <person name="Aguilar-Osorio G."/>
            <person name="Amillis S."/>
            <person name="Uchima C.A."/>
            <person name="Anderluh G."/>
            <person name="Asadollahi M."/>
            <person name="Askin M."/>
            <person name="Barry K."/>
            <person name="Battaglia E."/>
            <person name="Bayram O."/>
            <person name="Benocci T."/>
            <person name="Braus-Stromeyer S.A."/>
            <person name="Caldana C."/>
            <person name="Canovas D."/>
            <person name="Cerqueira G.C."/>
            <person name="Chen F."/>
            <person name="Chen W."/>
            <person name="Choi C."/>
            <person name="Clum A."/>
            <person name="Dos Santos R.A."/>
            <person name="Damasio A.R."/>
            <person name="Diallinas G."/>
            <person name="Emri T."/>
            <person name="Fekete E."/>
            <person name="Flipphi M."/>
            <person name="Freyberg S."/>
            <person name="Gallo A."/>
            <person name="Gournas C."/>
            <person name="Habgood R."/>
            <person name="Hainaut M."/>
            <person name="Harispe M.L."/>
            <person name="Henrissat B."/>
            <person name="Hilden K.S."/>
            <person name="Hope R."/>
            <person name="Hossain A."/>
            <person name="Karabika E."/>
            <person name="Karaffa L."/>
            <person name="Karanyi Z."/>
            <person name="Krasevec N."/>
            <person name="Kuo A."/>
            <person name="Kusch H."/>
            <person name="LaButti K."/>
            <person name="Lagendijk E.L."/>
            <person name="Lapidus A."/>
            <person name="Levasseur A."/>
            <person name="Lindquist E."/>
            <person name="Lipzen A."/>
            <person name="Logrieco A.F."/>
            <person name="MacCabe A."/>
            <person name="Maekelae M.R."/>
            <person name="Malavazi I."/>
            <person name="Melin P."/>
            <person name="Meyer V."/>
            <person name="Mielnichuk N."/>
            <person name="Miskei M."/>
            <person name="Molnar A.P."/>
            <person name="Mule G."/>
            <person name="Ngan C.Y."/>
            <person name="Orejas M."/>
            <person name="Orosz E."/>
            <person name="Ouedraogo J.P."/>
            <person name="Overkamp K.M."/>
            <person name="Park H.-S."/>
            <person name="Perrone G."/>
            <person name="Piumi F."/>
            <person name="Punt P.J."/>
            <person name="Ram A.F."/>
            <person name="Ramon A."/>
            <person name="Rauscher S."/>
            <person name="Record E."/>
            <person name="Riano-Pachon D.M."/>
            <person name="Robert V."/>
            <person name="Roehrig J."/>
            <person name="Ruller R."/>
            <person name="Salamov A."/>
            <person name="Salih N.S."/>
            <person name="Samson R.A."/>
            <person name="Sandor E."/>
            <person name="Sanguinetti M."/>
            <person name="Schuetze T."/>
            <person name="Sepcic K."/>
            <person name="Shelest E."/>
            <person name="Sherlock G."/>
            <person name="Sophianopoulou V."/>
            <person name="Squina F.M."/>
            <person name="Sun H."/>
            <person name="Susca A."/>
            <person name="Todd R.B."/>
            <person name="Tsang A."/>
            <person name="Unkles S.E."/>
            <person name="van de Wiele N."/>
            <person name="van Rossen-Uffink D."/>
            <person name="Oliveira J.V."/>
            <person name="Vesth T.C."/>
            <person name="Visser J."/>
            <person name="Yu J.-H."/>
            <person name="Zhou M."/>
            <person name="Andersen M.R."/>
            <person name="Archer D.B."/>
            <person name="Baker S.E."/>
            <person name="Benoit I."/>
            <person name="Brakhage A.A."/>
            <person name="Braus G.H."/>
            <person name="Fischer R."/>
            <person name="Frisvad J.C."/>
            <person name="Goldman G.H."/>
            <person name="Houbraken J."/>
            <person name="Oakley B."/>
            <person name="Pocsi I."/>
            <person name="Scazzocchio C."/>
            <person name="Seiboth B."/>
            <person name="vanKuyk P.A."/>
            <person name="Wortman J."/>
            <person name="Dyer P.S."/>
            <person name="Grigoriev I.V."/>
        </authorList>
    </citation>
    <scope>NUCLEOTIDE SEQUENCE [LARGE SCALE GENOMIC DNA]</scope>
    <source>
        <strain evidence="2">CBS 583.65</strain>
    </source>
</reference>
<organism evidence="1 2">
    <name type="scientific">Aspergillus versicolor CBS 583.65</name>
    <dbReference type="NCBI Taxonomy" id="1036611"/>
    <lineage>
        <taxon>Eukaryota</taxon>
        <taxon>Fungi</taxon>
        <taxon>Dikarya</taxon>
        <taxon>Ascomycota</taxon>
        <taxon>Pezizomycotina</taxon>
        <taxon>Eurotiomycetes</taxon>
        <taxon>Eurotiomycetidae</taxon>
        <taxon>Eurotiales</taxon>
        <taxon>Aspergillaceae</taxon>
        <taxon>Aspergillus</taxon>
        <taxon>Aspergillus subgen. Nidulantes</taxon>
    </lineage>
</organism>